<dbReference type="AlphaFoldDB" id="X1JJJ2"/>
<proteinExistence type="predicted"/>
<protein>
    <submittedName>
        <fullName evidence="1">Uncharacterized protein</fullName>
    </submittedName>
</protein>
<reference evidence="1" key="1">
    <citation type="journal article" date="2014" name="Front. Microbiol.">
        <title>High frequency of phylogenetically diverse reductive dehalogenase-homologous genes in deep subseafloor sedimentary metagenomes.</title>
        <authorList>
            <person name="Kawai M."/>
            <person name="Futagami T."/>
            <person name="Toyoda A."/>
            <person name="Takaki Y."/>
            <person name="Nishi S."/>
            <person name="Hori S."/>
            <person name="Arai W."/>
            <person name="Tsubouchi T."/>
            <person name="Morono Y."/>
            <person name="Uchiyama I."/>
            <person name="Ito T."/>
            <person name="Fujiyama A."/>
            <person name="Inagaki F."/>
            <person name="Takami H."/>
        </authorList>
    </citation>
    <scope>NUCLEOTIDE SEQUENCE</scope>
    <source>
        <strain evidence="1">Expedition CK06-06</strain>
    </source>
</reference>
<comment type="caution">
    <text evidence="1">The sequence shown here is derived from an EMBL/GenBank/DDBJ whole genome shotgun (WGS) entry which is preliminary data.</text>
</comment>
<accession>X1JJJ2</accession>
<dbReference type="EMBL" id="BARU01049622">
    <property type="protein sequence ID" value="GAH94901.1"/>
    <property type="molecule type" value="Genomic_DNA"/>
</dbReference>
<feature type="non-terminal residue" evidence="1">
    <location>
        <position position="40"/>
    </location>
</feature>
<sequence length="40" mass="3828">MGATSGAGFTIAVGLTGLGGAEDSFFICGIFGAGILGMFL</sequence>
<gene>
    <name evidence="1" type="ORF">S03H2_72919</name>
</gene>
<name>X1JJJ2_9ZZZZ</name>
<organism evidence="1">
    <name type="scientific">marine sediment metagenome</name>
    <dbReference type="NCBI Taxonomy" id="412755"/>
    <lineage>
        <taxon>unclassified sequences</taxon>
        <taxon>metagenomes</taxon>
        <taxon>ecological metagenomes</taxon>
    </lineage>
</organism>
<evidence type="ECO:0000313" key="1">
    <source>
        <dbReference type="EMBL" id="GAH94901.1"/>
    </source>
</evidence>